<comment type="caution">
    <text evidence="1">The sequence shown here is derived from an EMBL/GenBank/DDBJ whole genome shotgun (WGS) entry which is preliminary data.</text>
</comment>
<gene>
    <name evidence="1" type="ORF">B0T21DRAFT_454996</name>
</gene>
<evidence type="ECO:0000313" key="2">
    <source>
        <dbReference type="Proteomes" id="UP001172159"/>
    </source>
</evidence>
<sequence>MAIENIFQVIEILGNEARKIAEEGRQVVPKKGGTHENGTTYDRINKLDPKWDLILIENPWWTRIWTLQEIVLAKEANLCNDPVMLAEADRFPERWEDLDPSRPVRHLVSAWWNGQLPQAKTVSNT</sequence>
<protein>
    <recommendedName>
        <fullName evidence="3">Heterokaryon incompatibility domain-containing protein</fullName>
    </recommendedName>
</protein>
<proteinExistence type="predicted"/>
<dbReference type="Proteomes" id="UP001172159">
    <property type="component" value="Unassembled WGS sequence"/>
</dbReference>
<dbReference type="AlphaFoldDB" id="A0AA40A7B3"/>
<evidence type="ECO:0008006" key="3">
    <source>
        <dbReference type="Google" id="ProtNLM"/>
    </source>
</evidence>
<evidence type="ECO:0000313" key="1">
    <source>
        <dbReference type="EMBL" id="KAK0710545.1"/>
    </source>
</evidence>
<keyword evidence="2" id="KW-1185">Reference proteome</keyword>
<name>A0AA40A7B3_9PEZI</name>
<accession>A0AA40A7B3</accession>
<organism evidence="1 2">
    <name type="scientific">Apiosordaria backusii</name>
    <dbReference type="NCBI Taxonomy" id="314023"/>
    <lineage>
        <taxon>Eukaryota</taxon>
        <taxon>Fungi</taxon>
        <taxon>Dikarya</taxon>
        <taxon>Ascomycota</taxon>
        <taxon>Pezizomycotina</taxon>
        <taxon>Sordariomycetes</taxon>
        <taxon>Sordariomycetidae</taxon>
        <taxon>Sordariales</taxon>
        <taxon>Lasiosphaeriaceae</taxon>
        <taxon>Apiosordaria</taxon>
    </lineage>
</organism>
<dbReference type="EMBL" id="JAUKTV010000017">
    <property type="protein sequence ID" value="KAK0710545.1"/>
    <property type="molecule type" value="Genomic_DNA"/>
</dbReference>
<reference evidence="1" key="1">
    <citation type="submission" date="2023-06" db="EMBL/GenBank/DDBJ databases">
        <title>Genome-scale phylogeny and comparative genomics of the fungal order Sordariales.</title>
        <authorList>
            <consortium name="Lawrence Berkeley National Laboratory"/>
            <person name="Hensen N."/>
            <person name="Bonometti L."/>
            <person name="Westerberg I."/>
            <person name="Brannstrom I.O."/>
            <person name="Guillou S."/>
            <person name="Cros-Aarteil S."/>
            <person name="Calhoun S."/>
            <person name="Haridas S."/>
            <person name="Kuo A."/>
            <person name="Mondo S."/>
            <person name="Pangilinan J."/>
            <person name="Riley R."/>
            <person name="Labutti K."/>
            <person name="Andreopoulos B."/>
            <person name="Lipzen A."/>
            <person name="Chen C."/>
            <person name="Yanf M."/>
            <person name="Daum C."/>
            <person name="Ng V."/>
            <person name="Clum A."/>
            <person name="Steindorff A."/>
            <person name="Ohm R."/>
            <person name="Martin F."/>
            <person name="Silar P."/>
            <person name="Natvig D."/>
            <person name="Lalanne C."/>
            <person name="Gautier V."/>
            <person name="Ament-Velasquez S.L."/>
            <person name="Kruys A."/>
            <person name="Hutchinson M.I."/>
            <person name="Powell A.J."/>
            <person name="Barry K."/>
            <person name="Miller A.N."/>
            <person name="Grigoriev I.V."/>
            <person name="Debuchy R."/>
            <person name="Gladieux P."/>
            <person name="Thoren M.H."/>
            <person name="Johannesson H."/>
        </authorList>
    </citation>
    <scope>NUCLEOTIDE SEQUENCE</scope>
    <source>
        <strain evidence="1">CBS 540.89</strain>
    </source>
</reference>